<dbReference type="PANTHER" id="PTHR42749">
    <property type="entry name" value="CELL SHAPE-DETERMINING PROTEIN MREB"/>
    <property type="match status" value="1"/>
</dbReference>
<dbReference type="EMBL" id="JACOQK010000001">
    <property type="protein sequence ID" value="MBC5786570.1"/>
    <property type="molecule type" value="Genomic_DNA"/>
</dbReference>
<dbReference type="RefSeq" id="WP_186995859.1">
    <property type="nucleotide sequence ID" value="NZ_JACOQK010000001.1"/>
</dbReference>
<keyword evidence="2 6" id="KW-0547">Nucleotide-binding</keyword>
<comment type="subcellular location">
    <subcellularLocation>
        <location evidence="6">Cytoplasm</location>
    </subcellularLocation>
    <text evidence="6">Membrane-associated.</text>
</comment>
<comment type="function">
    <text evidence="6">Forms membrane-associated dynamic filaments that are essential for cell shape determination. Acts by regulating cell wall synthesis and cell elongation, and thus cell shape. A feedback loop between cell geometry and MreB localization may maintain elongated cell shape by targeting cell wall growth to regions of negative cell wall curvature.</text>
</comment>
<reference evidence="7 8" key="1">
    <citation type="submission" date="2020-08" db="EMBL/GenBank/DDBJ databases">
        <title>Genome public.</title>
        <authorList>
            <person name="Liu C."/>
            <person name="Sun Q."/>
        </authorList>
    </citation>
    <scope>NUCLEOTIDE SEQUENCE [LARGE SCALE GENOMIC DNA]</scope>
    <source>
        <strain evidence="7 8">NSJ-27</strain>
    </source>
</reference>
<comment type="subunit">
    <text evidence="6">Forms polymers.</text>
</comment>
<dbReference type="HAMAP" id="MF_02207">
    <property type="entry name" value="MreB"/>
    <property type="match status" value="1"/>
</dbReference>
<feature type="binding site" evidence="6">
    <location>
        <begin position="202"/>
        <end position="205"/>
    </location>
    <ligand>
        <name>ATP</name>
        <dbReference type="ChEBI" id="CHEBI:30616"/>
    </ligand>
</feature>
<dbReference type="Proteomes" id="UP000649151">
    <property type="component" value="Unassembled WGS sequence"/>
</dbReference>
<evidence type="ECO:0000313" key="7">
    <source>
        <dbReference type="EMBL" id="MBC5786570.1"/>
    </source>
</evidence>
<keyword evidence="1 6" id="KW-0963">Cytoplasm</keyword>
<comment type="caution">
    <text evidence="7">The sequence shown here is derived from an EMBL/GenBank/DDBJ whole genome shotgun (WGS) entry which is preliminary data.</text>
</comment>
<evidence type="ECO:0000256" key="5">
    <source>
        <dbReference type="ARBA" id="ARBA00023458"/>
    </source>
</evidence>
<comment type="similarity">
    <text evidence="5 6">Belongs to the FtsA/MreB family.</text>
</comment>
<proteinExistence type="inferred from homology"/>
<protein>
    <recommendedName>
        <fullName evidence="6">Cell shape-determining protein MreB</fullName>
    </recommendedName>
</protein>
<accession>A0ABR7IN57</accession>
<dbReference type="InterPro" id="IPR043129">
    <property type="entry name" value="ATPase_NBD"/>
</dbReference>
<dbReference type="PANTHER" id="PTHR42749:SF1">
    <property type="entry name" value="CELL SHAPE-DETERMINING PROTEIN MREB"/>
    <property type="match status" value="1"/>
</dbReference>
<dbReference type="Gene3D" id="3.30.420.40">
    <property type="match status" value="2"/>
</dbReference>
<evidence type="ECO:0000256" key="2">
    <source>
        <dbReference type="ARBA" id="ARBA00022741"/>
    </source>
</evidence>
<dbReference type="Pfam" id="PF06723">
    <property type="entry name" value="MreB_Mbl"/>
    <property type="match status" value="1"/>
</dbReference>
<evidence type="ECO:0000256" key="6">
    <source>
        <dbReference type="HAMAP-Rule" id="MF_02207"/>
    </source>
</evidence>
<sequence length="337" mass="36065">MATCDIGIDLGTSSVIIAINGKIVLDEPAVVAVNMDTDELKAVGRYAFDMIGRTPENIIATHPIVNGVISDYRLNEIMIQEFLKKVSNAMLMKPRVVISVHSLITDVERRAVVDAAVAAGARQVHLIDEPIAAALGAGIDISQPNGWMIVDIGGGTTDAAVISLNGIVKSESIKTGGSNMDEGIIKYILMKHKLHIGQRMAEQIKIEIGTALDPQPGISATVKGRNAYNGLPQMVTVTQEEIYEAIHDNLDRIVQAVKDVLEQTPPELIGDVHTNGIILAGGGALMANMSELLEAETGIHTSLAEEPLECVAKGTTMAFKMMDEFQDGFVTAVTHKH</sequence>
<evidence type="ECO:0000313" key="8">
    <source>
        <dbReference type="Proteomes" id="UP000649151"/>
    </source>
</evidence>
<name>A0ABR7IN57_9CLOT</name>
<keyword evidence="4 6" id="KW-0133">Cell shape</keyword>
<dbReference type="InterPro" id="IPR056546">
    <property type="entry name" value="MreB_MamK-like"/>
</dbReference>
<dbReference type="NCBIfam" id="NF010539">
    <property type="entry name" value="PRK13927.1"/>
    <property type="match status" value="1"/>
</dbReference>
<feature type="binding site" evidence="6">
    <location>
        <begin position="154"/>
        <end position="156"/>
    </location>
    <ligand>
        <name>ATP</name>
        <dbReference type="ChEBI" id="CHEBI:30616"/>
    </ligand>
</feature>
<keyword evidence="3 6" id="KW-0067">ATP-binding</keyword>
<dbReference type="SUPFAM" id="SSF53067">
    <property type="entry name" value="Actin-like ATPase domain"/>
    <property type="match status" value="2"/>
</dbReference>
<evidence type="ECO:0000256" key="4">
    <source>
        <dbReference type="ARBA" id="ARBA00022960"/>
    </source>
</evidence>
<dbReference type="InterPro" id="IPR004753">
    <property type="entry name" value="MreB"/>
</dbReference>
<gene>
    <name evidence="6" type="primary">mreB</name>
    <name evidence="7" type="ORF">H8Z77_00825</name>
</gene>
<evidence type="ECO:0000256" key="1">
    <source>
        <dbReference type="ARBA" id="ARBA00022490"/>
    </source>
</evidence>
<dbReference type="PRINTS" id="PR01652">
    <property type="entry name" value="SHAPEPROTEIN"/>
</dbReference>
<keyword evidence="8" id="KW-1185">Reference proteome</keyword>
<feature type="binding site" evidence="6">
    <location>
        <begin position="282"/>
        <end position="285"/>
    </location>
    <ligand>
        <name>ATP</name>
        <dbReference type="ChEBI" id="CHEBI:30616"/>
    </ligand>
</feature>
<dbReference type="CDD" id="cd10225">
    <property type="entry name" value="ASKHA_NBD_MreB-like"/>
    <property type="match status" value="1"/>
</dbReference>
<comment type="caution">
    <text evidence="6">Lacks conserved residue(s) required for the propagation of feature annotation.</text>
</comment>
<organism evidence="7 8">
    <name type="scientific">Clostridium facile</name>
    <dbReference type="NCBI Taxonomy" id="2763035"/>
    <lineage>
        <taxon>Bacteria</taxon>
        <taxon>Bacillati</taxon>
        <taxon>Bacillota</taxon>
        <taxon>Clostridia</taxon>
        <taxon>Eubacteriales</taxon>
        <taxon>Clostridiaceae</taxon>
        <taxon>Clostridium</taxon>
    </lineage>
</organism>
<evidence type="ECO:0000256" key="3">
    <source>
        <dbReference type="ARBA" id="ARBA00022840"/>
    </source>
</evidence>